<comment type="caution">
    <text evidence="2">The sequence shown here is derived from an EMBL/GenBank/DDBJ whole genome shotgun (WGS) entry which is preliminary data.</text>
</comment>
<evidence type="ECO:0000256" key="1">
    <source>
        <dbReference type="SAM" id="MobiDB-lite"/>
    </source>
</evidence>
<dbReference type="EMBL" id="JAUKWQ010000007">
    <property type="protein sequence ID" value="MDO1584235.1"/>
    <property type="molecule type" value="Genomic_DNA"/>
</dbReference>
<reference evidence="2" key="1">
    <citation type="journal article" date="2015" name="Int. J. Syst. Evol. Microbiol.">
        <title>Rhizobium oryzicola sp. nov., potential plant-growth-promoting endophytic bacteria isolated from rice roots.</title>
        <authorList>
            <person name="Zhang X.X."/>
            <person name="Gao J.S."/>
            <person name="Cao Y.H."/>
            <person name="Sheirdil R.A."/>
            <person name="Wang X.C."/>
            <person name="Zhang L."/>
        </authorList>
    </citation>
    <scope>NUCLEOTIDE SEQUENCE</scope>
    <source>
        <strain evidence="2">05753</strain>
    </source>
</reference>
<evidence type="ECO:0000313" key="2">
    <source>
        <dbReference type="EMBL" id="MDO1584235.1"/>
    </source>
</evidence>
<keyword evidence="3" id="KW-1185">Reference proteome</keyword>
<gene>
    <name evidence="2" type="ORF">Q2T52_19290</name>
</gene>
<accession>A0ABT8T0E8</accession>
<feature type="region of interest" description="Disordered" evidence="1">
    <location>
        <begin position="1"/>
        <end position="73"/>
    </location>
</feature>
<dbReference type="Proteomes" id="UP001169006">
    <property type="component" value="Unassembled WGS sequence"/>
</dbReference>
<evidence type="ECO:0000313" key="3">
    <source>
        <dbReference type="Proteomes" id="UP001169006"/>
    </source>
</evidence>
<reference evidence="2" key="2">
    <citation type="submission" date="2023-07" db="EMBL/GenBank/DDBJ databases">
        <authorList>
            <person name="Sun H."/>
        </authorList>
    </citation>
    <scope>NUCLEOTIDE SEQUENCE</scope>
    <source>
        <strain evidence="2">05753</strain>
    </source>
</reference>
<feature type="compositionally biased region" description="Basic and acidic residues" evidence="1">
    <location>
        <begin position="39"/>
        <end position="52"/>
    </location>
</feature>
<dbReference type="RefSeq" id="WP_302078461.1">
    <property type="nucleotide sequence ID" value="NZ_JAUKWQ010000007.1"/>
</dbReference>
<sequence>MANANSKHMGPGSQGKGTGTGAMTDIERDKIPENFVLSNRDKAQHSRERGLDSKAIQTEQLQDHEANHLDDEV</sequence>
<organism evidence="2 3">
    <name type="scientific">Rhizobium oryzicola</name>
    <dbReference type="NCBI Taxonomy" id="1232668"/>
    <lineage>
        <taxon>Bacteria</taxon>
        <taxon>Pseudomonadati</taxon>
        <taxon>Pseudomonadota</taxon>
        <taxon>Alphaproteobacteria</taxon>
        <taxon>Hyphomicrobiales</taxon>
        <taxon>Rhizobiaceae</taxon>
        <taxon>Rhizobium/Agrobacterium group</taxon>
        <taxon>Rhizobium</taxon>
    </lineage>
</organism>
<feature type="compositionally biased region" description="Basic and acidic residues" evidence="1">
    <location>
        <begin position="61"/>
        <end position="73"/>
    </location>
</feature>
<name>A0ABT8T0E8_9HYPH</name>
<protein>
    <submittedName>
        <fullName evidence="2">Uncharacterized protein</fullName>
    </submittedName>
</protein>
<proteinExistence type="predicted"/>